<feature type="region of interest" description="Disordered" evidence="1">
    <location>
        <begin position="649"/>
        <end position="676"/>
    </location>
</feature>
<reference evidence="2 3" key="1">
    <citation type="submission" date="2018-04" db="EMBL/GenBank/DDBJ databases">
        <title>The genome of golden apple snail Pomacea canaliculata provides insight into stress tolerance and invasive adaptation.</title>
        <authorList>
            <person name="Liu C."/>
            <person name="Liu B."/>
            <person name="Ren Y."/>
            <person name="Zhang Y."/>
            <person name="Wang H."/>
            <person name="Li S."/>
            <person name="Jiang F."/>
            <person name="Yin L."/>
            <person name="Zhang G."/>
            <person name="Qian W."/>
            <person name="Fan W."/>
        </authorList>
    </citation>
    <scope>NUCLEOTIDE SEQUENCE [LARGE SCALE GENOMIC DNA]</scope>
    <source>
        <strain evidence="2">SZHN2017</strain>
        <tissue evidence="2">Muscle</tissue>
    </source>
</reference>
<comment type="caution">
    <text evidence="2">The sequence shown here is derived from an EMBL/GenBank/DDBJ whole genome shotgun (WGS) entry which is preliminary data.</text>
</comment>
<dbReference type="OrthoDB" id="608866at2759"/>
<dbReference type="STRING" id="400727.A0A2T7PJD7"/>
<dbReference type="SUPFAM" id="SSF46689">
    <property type="entry name" value="Homeodomain-like"/>
    <property type="match status" value="1"/>
</dbReference>
<proteinExistence type="predicted"/>
<dbReference type="PANTHER" id="PTHR14014">
    <property type="entry name" value="TELOMERE REPEATS-BINDING BOUQUET FORMATION PROTEIN 1"/>
    <property type="match status" value="1"/>
</dbReference>
<sequence>MACDGVLGVVIAIGHVLEFAENRFAALTSKEQGKLIKLLTETQSEELVHAIKYVLSQCQELADGAENKEEEQTKIRSKIDELLAKIQHTEEMECLDDGQTLCRKGETAELRQSNIDNNDDDDKEDNSCSLMLYYNNLEWAAFQYFKQVMSEKCPLFDQKEGDASHVSIMLQRDGCKNSEYARSLSHQQPNVNDQTAKCRSKVMKSNIIRECGSCRQIKSNGMINEEKLCNEKDKNSMSGKISVSDDHAKSEHSCSSENTGQTRPYCSRDLVQEENRPSNSKVYRNPKCRCSINLDGCVINRTTTKCIYHDGEARADTDTQILENNLCLEDHSQKVCCFVDIAKNYTGFEKEQTFHKVMNCRSKKTDLTDVKSLSGKCPHQATKEIPRCIHTKMRNKANALSPHCITGYLVSSIGNSETEAVLNACKCAVNHTGKHVYLRDESQPCDEESTFYKCCKWHKSSRELGCLKQKNPHESSRIHTPCKESEAAGSAEIGLLQKLSQGEFQSNNECSVYLMNPGCRIDSHHFVPETCITPQGDRRKAQDGEAQDGLIVSISEEKKASPINNKSYASNHGTENPQTTGQTHLTHEEIQNSIYFTEPDGGDADIQIGCLLPKFKSRIQKTERDSINKKNLLRKATCSDVNVSYPVYNNNGTGRAERKEEHERGTATETGDHKVRSSVDLPSLLKMQAESPAHSEFDIALFRATAATRKTDSKSAGTKTGLGSILDVRRPAVRPSPKCSAMDVGHDSFFRDSDRDSQPVMWAHGSETRHEWSTDDAECETRSMSEGSATSPLGSKNGSGLKTTRRDNTDGIPTDDKNTGETADTSDTSEVYSILEDSPGMRQLVQHVKERKEQKCPGCCPSESSLALNSRRFNIVLETSSQTCQGHRNIRQAERDFILKRSIRFPAQNKLSYRVWKKKRREREEPSQSSEKETLDSLMQNHYRVCSPSVYNFSSSDSSESGKIDSQRSTSGQKVLTHSSTRSLPLSMCEIRRLKRGVATIGHNWATILRSHRFAPGRTAEELREKWRVMNRKKHM</sequence>
<organism evidence="2 3">
    <name type="scientific">Pomacea canaliculata</name>
    <name type="common">Golden apple snail</name>
    <dbReference type="NCBI Taxonomy" id="400727"/>
    <lineage>
        <taxon>Eukaryota</taxon>
        <taxon>Metazoa</taxon>
        <taxon>Spiralia</taxon>
        <taxon>Lophotrochozoa</taxon>
        <taxon>Mollusca</taxon>
        <taxon>Gastropoda</taxon>
        <taxon>Caenogastropoda</taxon>
        <taxon>Architaenioglossa</taxon>
        <taxon>Ampullarioidea</taxon>
        <taxon>Ampullariidae</taxon>
        <taxon>Pomacea</taxon>
    </lineage>
</organism>
<feature type="region of interest" description="Disordered" evidence="1">
    <location>
        <begin position="953"/>
        <end position="979"/>
    </location>
</feature>
<evidence type="ECO:0000313" key="3">
    <source>
        <dbReference type="Proteomes" id="UP000245119"/>
    </source>
</evidence>
<evidence type="ECO:0000256" key="1">
    <source>
        <dbReference type="SAM" id="MobiDB-lite"/>
    </source>
</evidence>
<dbReference type="EMBL" id="PZQS01000003">
    <property type="protein sequence ID" value="PVD33507.1"/>
    <property type="molecule type" value="Genomic_DNA"/>
</dbReference>
<dbReference type="AlphaFoldDB" id="A0A2T7PJD7"/>
<feature type="compositionally biased region" description="Basic and acidic residues" evidence="1">
    <location>
        <begin position="655"/>
        <end position="676"/>
    </location>
</feature>
<accession>A0A2T7PJD7</accession>
<dbReference type="GO" id="GO:0070197">
    <property type="term" value="P:meiotic attachment of telomere to nuclear envelope"/>
    <property type="evidence" value="ECO:0007669"/>
    <property type="project" value="InterPro"/>
</dbReference>
<dbReference type="Gene3D" id="1.10.10.60">
    <property type="entry name" value="Homeodomain-like"/>
    <property type="match status" value="1"/>
</dbReference>
<dbReference type="InterPro" id="IPR042359">
    <property type="entry name" value="TERB1"/>
</dbReference>
<feature type="compositionally biased region" description="Polar residues" evidence="1">
    <location>
        <begin position="784"/>
        <end position="802"/>
    </location>
</feature>
<feature type="compositionally biased region" description="Polar residues" evidence="1">
    <location>
        <begin position="255"/>
        <end position="264"/>
    </location>
</feature>
<feature type="compositionally biased region" description="Polar residues" evidence="1">
    <location>
        <begin position="820"/>
        <end position="830"/>
    </location>
</feature>
<evidence type="ECO:0008006" key="4">
    <source>
        <dbReference type="Google" id="ProtNLM"/>
    </source>
</evidence>
<feature type="compositionally biased region" description="Polar residues" evidence="1">
    <location>
        <begin position="968"/>
        <end position="979"/>
    </location>
</feature>
<keyword evidence="3" id="KW-1185">Reference proteome</keyword>
<protein>
    <recommendedName>
        <fullName evidence="4">Myb-like domain-containing protein</fullName>
    </recommendedName>
</protein>
<dbReference type="Proteomes" id="UP000245119">
    <property type="component" value="Linkage Group LG3"/>
</dbReference>
<feature type="compositionally biased region" description="Basic and acidic residues" evidence="1">
    <location>
        <begin position="804"/>
        <end position="819"/>
    </location>
</feature>
<feature type="compositionally biased region" description="Basic and acidic residues" evidence="1">
    <location>
        <begin position="243"/>
        <end position="254"/>
    </location>
</feature>
<feature type="region of interest" description="Disordered" evidence="1">
    <location>
        <begin position="235"/>
        <end position="268"/>
    </location>
</feature>
<feature type="compositionally biased region" description="Basic and acidic residues" evidence="1">
    <location>
        <begin position="766"/>
        <end position="783"/>
    </location>
</feature>
<feature type="region of interest" description="Disordered" evidence="1">
    <location>
        <begin position="765"/>
        <end position="830"/>
    </location>
</feature>
<dbReference type="PANTHER" id="PTHR14014:SF0">
    <property type="entry name" value="TELOMERE REPEATS-BINDING BOUQUET FORMATION PROTEIN 1"/>
    <property type="match status" value="1"/>
</dbReference>
<dbReference type="InterPro" id="IPR009057">
    <property type="entry name" value="Homeodomain-like_sf"/>
</dbReference>
<evidence type="ECO:0000313" key="2">
    <source>
        <dbReference type="EMBL" id="PVD33507.1"/>
    </source>
</evidence>
<name>A0A2T7PJD7_POMCA</name>
<gene>
    <name evidence="2" type="ORF">C0Q70_04763</name>
</gene>
<dbReference type="GO" id="GO:0007129">
    <property type="term" value="P:homologous chromosome pairing at meiosis"/>
    <property type="evidence" value="ECO:0007669"/>
    <property type="project" value="TreeGrafter"/>
</dbReference>